<proteinExistence type="predicted"/>
<sequence length="148" mass="16681">MERRKLTWALLISLVLMFCGVVQAQQPPVMAQRPQSEPYEVTQGTFLNITLERVDPDHVSAMLYENVYDDFENVAIPRGSRLFGRQISKVNDRYDVYFTQLQLGSTGQTLTLDPPLQATSPLGSAGITNFKPDATAATIWRRDQVIPH</sequence>
<dbReference type="EMBL" id="LT629709">
    <property type="protein sequence ID" value="SDP07890.1"/>
    <property type="molecule type" value="Genomic_DNA"/>
</dbReference>
<reference evidence="3" key="2">
    <citation type="submission" date="2017-01" db="EMBL/GenBank/DDBJ databases">
        <authorList>
            <person name="Mah S.A."/>
            <person name="Swanson W.J."/>
            <person name="Moy G.W."/>
            <person name="Vacquier V.D."/>
        </authorList>
    </citation>
    <scope>NUCLEOTIDE SEQUENCE [LARGE SCALE GENOMIC DNA]</scope>
    <source>
        <strain evidence="3">MT1</strain>
    </source>
</reference>
<reference evidence="5" key="3">
    <citation type="submission" date="2017-01" db="EMBL/GenBank/DDBJ databases">
        <authorList>
            <person name="Poblete-Castro I."/>
        </authorList>
    </citation>
    <scope>NUCLEOTIDE SEQUENCE [LARGE SCALE GENOMIC DNA]</scope>
    <source>
        <strain evidence="5">DSM 18361 / CCUG 53116 / MT1</strain>
    </source>
</reference>
<reference evidence="2 7" key="4">
    <citation type="submission" date="2019-09" db="EMBL/GenBank/DDBJ databases">
        <title>Draft genome sequences of 48 bacterial type strains from the CCUG.</title>
        <authorList>
            <person name="Tunovic T."/>
            <person name="Pineiro-Iglesias B."/>
            <person name="Unosson C."/>
            <person name="Inganas E."/>
            <person name="Ohlen M."/>
            <person name="Cardew S."/>
            <person name="Jensie-Markopoulos S."/>
            <person name="Salva-Serra F."/>
            <person name="Jaen-Luchoro D."/>
            <person name="Karlsson R."/>
            <person name="Svensson-Stadler L."/>
            <person name="Chun J."/>
            <person name="Moore E."/>
        </authorList>
    </citation>
    <scope>NUCLEOTIDE SEQUENCE [LARGE SCALE GENOMIC DNA]</scope>
    <source>
        <strain evidence="2 7">CCUG 53116</strain>
    </source>
</reference>
<feature type="chain" id="PRO_5015065088" evidence="1">
    <location>
        <begin position="25"/>
        <end position="148"/>
    </location>
</feature>
<evidence type="ECO:0000313" key="7">
    <source>
        <dbReference type="Proteomes" id="UP000460142"/>
    </source>
</evidence>
<protein>
    <submittedName>
        <fullName evidence="4">Type IV secretion system protein VirB10</fullName>
    </submittedName>
</protein>
<dbReference type="Gene3D" id="2.40.128.260">
    <property type="entry name" value="Type IV secretion system, VirB10/TraB/TrbI"/>
    <property type="match status" value="1"/>
</dbReference>
<accession>A0A1H0PSW0</accession>
<dbReference type="Proteomes" id="UP000186756">
    <property type="component" value="Unassembled WGS sequence"/>
</dbReference>
<keyword evidence="1" id="KW-0732">Signal</keyword>
<dbReference type="EMBL" id="MSTQ01000005">
    <property type="protein sequence ID" value="OLU03821.1"/>
    <property type="molecule type" value="Genomic_DNA"/>
</dbReference>
<evidence type="ECO:0000313" key="2">
    <source>
        <dbReference type="EMBL" id="KAB0486466.1"/>
    </source>
</evidence>
<feature type="signal peptide" evidence="1">
    <location>
        <begin position="1"/>
        <end position="24"/>
    </location>
</feature>
<dbReference type="RefSeq" id="WP_075946483.1">
    <property type="nucleotide sequence ID" value="NZ_LT629709.1"/>
</dbReference>
<reference evidence="4 6" key="1">
    <citation type="submission" date="2016-10" db="EMBL/GenBank/DDBJ databases">
        <authorList>
            <person name="de Groot N.N."/>
        </authorList>
    </citation>
    <scope>NUCLEOTIDE SEQUENCE [LARGE SCALE GENOMIC DNA]</scope>
    <source>
        <strain evidence="4 6">BS3776</strain>
    </source>
</reference>
<dbReference type="EMBL" id="VZPS01000005">
    <property type="protein sequence ID" value="KAB0486466.1"/>
    <property type="molecule type" value="Genomic_DNA"/>
</dbReference>
<dbReference type="Proteomes" id="UP000460142">
    <property type="component" value="Unassembled WGS sequence"/>
</dbReference>
<gene>
    <name evidence="3" type="ORF">BVK86_11110</name>
    <name evidence="2" type="ORF">F7R15_11200</name>
    <name evidence="4" type="ORF">SAMN04490202_2808</name>
</gene>
<name>A0A1H0PSW0_PSERE</name>
<dbReference type="Proteomes" id="UP000198549">
    <property type="component" value="Chromosome I"/>
</dbReference>
<dbReference type="AlphaFoldDB" id="A0A1H0PSW0"/>
<dbReference type="OrthoDB" id="7024637at2"/>
<keyword evidence="5" id="KW-1185">Reference proteome</keyword>
<evidence type="ECO:0000313" key="3">
    <source>
        <dbReference type="EMBL" id="OLU03821.1"/>
    </source>
</evidence>
<dbReference type="InterPro" id="IPR042217">
    <property type="entry name" value="T4SS_VirB10/TrbI"/>
</dbReference>
<evidence type="ECO:0000256" key="1">
    <source>
        <dbReference type="SAM" id="SignalP"/>
    </source>
</evidence>
<evidence type="ECO:0000313" key="5">
    <source>
        <dbReference type="Proteomes" id="UP000186756"/>
    </source>
</evidence>
<organism evidence="4 6">
    <name type="scientific">Pseudomonas reinekei</name>
    <dbReference type="NCBI Taxonomy" id="395598"/>
    <lineage>
        <taxon>Bacteria</taxon>
        <taxon>Pseudomonadati</taxon>
        <taxon>Pseudomonadota</taxon>
        <taxon>Gammaproteobacteria</taxon>
        <taxon>Pseudomonadales</taxon>
        <taxon>Pseudomonadaceae</taxon>
        <taxon>Pseudomonas</taxon>
    </lineage>
</organism>
<evidence type="ECO:0000313" key="6">
    <source>
        <dbReference type="Proteomes" id="UP000198549"/>
    </source>
</evidence>
<evidence type="ECO:0000313" key="4">
    <source>
        <dbReference type="EMBL" id="SDP07890.1"/>
    </source>
</evidence>